<dbReference type="EMBL" id="CP006691">
    <property type="protein sequence ID" value="AGT74272.1"/>
    <property type="molecule type" value="Genomic_DNA"/>
</dbReference>
<proteinExistence type="predicted"/>
<dbReference type="PATRIC" id="fig|1352356.3.peg.1023"/>
<dbReference type="Proteomes" id="UP000015920">
    <property type="component" value="Chromosome"/>
</dbReference>
<protein>
    <submittedName>
        <fullName evidence="1">Uncharacterized protein</fullName>
    </submittedName>
</protein>
<accession>T1UBJ3</accession>
<evidence type="ECO:0000313" key="2">
    <source>
        <dbReference type="Proteomes" id="UP000015920"/>
    </source>
</evidence>
<organism evidence="1 2">
    <name type="scientific">Helicobacter pylori SouthAfrica20</name>
    <dbReference type="NCBI Taxonomy" id="1352356"/>
    <lineage>
        <taxon>Bacteria</taxon>
        <taxon>Pseudomonadati</taxon>
        <taxon>Campylobacterota</taxon>
        <taxon>Epsilonproteobacteria</taxon>
        <taxon>Campylobacterales</taxon>
        <taxon>Helicobacteraceae</taxon>
        <taxon>Helicobacter</taxon>
    </lineage>
</organism>
<sequence>MVLYNLLECDFSADLVLTICTLQNKGYSKVFSIEAIREMEREAY</sequence>
<reference evidence="1 2" key="1">
    <citation type="journal article" date="2013" name="Genome Announc.">
        <title>Genome Sequences of Three hpAfrica2 Strains of Helicobacter pylori.</title>
        <authorList>
            <person name="Duncan S.S."/>
            <person name="Bertoli M.T."/>
            <person name="Kersulyte D."/>
            <person name="Valk P.L."/>
            <person name="Tamma S."/>
            <person name="Segal I."/>
            <person name="McClain M.S."/>
            <person name="Cover T.L."/>
            <person name="Berg D.E."/>
        </authorList>
    </citation>
    <scope>NUCLEOTIDE SEQUENCE [LARGE SCALE GENOMIC DNA]</scope>
    <source>
        <strain evidence="1">SouthAfrica20</strain>
    </source>
</reference>
<name>T1UBJ3_HELPX</name>
<gene>
    <name evidence="1" type="ORF">HPSA20_1043</name>
</gene>
<dbReference type="KEGG" id="hpys:HPSA20_1043"/>
<dbReference type="AlphaFoldDB" id="T1UBJ3"/>
<evidence type="ECO:0000313" key="1">
    <source>
        <dbReference type="EMBL" id="AGT74272.1"/>
    </source>
</evidence>
<dbReference type="HOGENOM" id="CLU_3217161_0_0_7"/>